<keyword evidence="1" id="KW-1133">Transmembrane helix</keyword>
<keyword evidence="1" id="KW-0472">Membrane</keyword>
<reference evidence="2 3" key="1">
    <citation type="submission" date="2020-06" db="EMBL/GenBank/DDBJ databases">
        <authorList>
            <person name="Li R."/>
            <person name="Bekaert M."/>
        </authorList>
    </citation>
    <scope>NUCLEOTIDE SEQUENCE [LARGE SCALE GENOMIC DNA]</scope>
    <source>
        <strain evidence="3">wild</strain>
    </source>
</reference>
<keyword evidence="2" id="KW-0378">Hydrolase</keyword>
<gene>
    <name evidence="2" type="ORF">MCOR_48671</name>
</gene>
<keyword evidence="3" id="KW-1185">Reference proteome</keyword>
<accession>A0A6J8E959</accession>
<name>A0A6J8E959_MYTCO</name>
<organism evidence="2 3">
    <name type="scientific">Mytilus coruscus</name>
    <name type="common">Sea mussel</name>
    <dbReference type="NCBI Taxonomy" id="42192"/>
    <lineage>
        <taxon>Eukaryota</taxon>
        <taxon>Metazoa</taxon>
        <taxon>Spiralia</taxon>
        <taxon>Lophotrochozoa</taxon>
        <taxon>Mollusca</taxon>
        <taxon>Bivalvia</taxon>
        <taxon>Autobranchia</taxon>
        <taxon>Pteriomorphia</taxon>
        <taxon>Mytilida</taxon>
        <taxon>Mytiloidea</taxon>
        <taxon>Mytilidae</taxon>
        <taxon>Mytilinae</taxon>
        <taxon>Mytilus</taxon>
    </lineage>
</organism>
<dbReference type="EMBL" id="CACVKT020008551">
    <property type="protein sequence ID" value="CAC5416035.1"/>
    <property type="molecule type" value="Genomic_DNA"/>
</dbReference>
<proteinExistence type="predicted"/>
<protein>
    <submittedName>
        <fullName evidence="2">MEP1B</fullName>
        <ecNumber evidence="2">3.4.24.63</ecNumber>
    </submittedName>
</protein>
<keyword evidence="1" id="KW-0812">Transmembrane</keyword>
<feature type="transmembrane region" description="Helical" evidence="1">
    <location>
        <begin position="195"/>
        <end position="220"/>
    </location>
</feature>
<evidence type="ECO:0000313" key="2">
    <source>
        <dbReference type="EMBL" id="CAC5416035.1"/>
    </source>
</evidence>
<evidence type="ECO:0000256" key="1">
    <source>
        <dbReference type="SAM" id="Phobius"/>
    </source>
</evidence>
<dbReference type="OrthoDB" id="6163206at2759"/>
<sequence>MFHGNTVNDIKKYISVDMYREYVYVFIFTSILKLIVILVFYANRILSNAPVKRRKRETKQTLEVGYKVVVLPFNTDFGNQTFTDIAQETTKILIHGTLENFDLTWTNVTESRMESEIEKQSSTEKRDELVCGIGYYLDNITCISNCFGFKCENDGQCIIDKNGEALCRCTQIGDFVVSGLNCDIQTEKLALESKFIIAITSTVGIILNIVIMITCFLYYLKRRKVKSMTKAIESG</sequence>
<dbReference type="AlphaFoldDB" id="A0A6J8E959"/>
<dbReference type="Proteomes" id="UP000507470">
    <property type="component" value="Unassembled WGS sequence"/>
</dbReference>
<dbReference type="GO" id="GO:0016787">
    <property type="term" value="F:hydrolase activity"/>
    <property type="evidence" value="ECO:0007669"/>
    <property type="project" value="UniProtKB-KW"/>
</dbReference>
<evidence type="ECO:0000313" key="3">
    <source>
        <dbReference type="Proteomes" id="UP000507470"/>
    </source>
</evidence>
<feature type="transmembrane region" description="Helical" evidence="1">
    <location>
        <begin position="21"/>
        <end position="42"/>
    </location>
</feature>
<dbReference type="EC" id="3.4.24.63" evidence="2"/>